<keyword evidence="4 8" id="KW-0274">FAD</keyword>
<dbReference type="SUPFAM" id="SSF55103">
    <property type="entry name" value="FAD-linked oxidases, C-terminal domain"/>
    <property type="match status" value="1"/>
</dbReference>
<evidence type="ECO:0000256" key="7">
    <source>
        <dbReference type="PIRSR" id="PIRSR625650-2"/>
    </source>
</evidence>
<evidence type="ECO:0000256" key="1">
    <source>
        <dbReference type="ARBA" id="ARBA00001974"/>
    </source>
</evidence>
<feature type="domain" description="FAD-binding PCMH-type" evidence="11">
    <location>
        <begin position="122"/>
        <end position="303"/>
    </location>
</feature>
<feature type="compositionally biased region" description="Low complexity" evidence="10">
    <location>
        <begin position="1"/>
        <end position="22"/>
    </location>
</feature>
<dbReference type="InterPro" id="IPR004113">
    <property type="entry name" value="FAD-bd_oxidored_4_C"/>
</dbReference>
<feature type="active site" description="Proton donor/acceptor" evidence="6">
    <location>
        <position position="484"/>
    </location>
</feature>
<evidence type="ECO:0000259" key="11">
    <source>
        <dbReference type="PROSITE" id="PS51387"/>
    </source>
</evidence>
<evidence type="ECO:0000256" key="2">
    <source>
        <dbReference type="ARBA" id="ARBA00008000"/>
    </source>
</evidence>
<feature type="region of interest" description="Disordered" evidence="10">
    <location>
        <begin position="1"/>
        <end position="40"/>
    </location>
</feature>
<dbReference type="GO" id="GO:0008609">
    <property type="term" value="F:alkylglycerone-phosphate synthase activity"/>
    <property type="evidence" value="ECO:0007669"/>
    <property type="project" value="InterPro"/>
</dbReference>
<name>A0AAU7AZB9_9ACTN</name>
<dbReference type="InterPro" id="IPR016167">
    <property type="entry name" value="FAD-bd_PCMH_sub1"/>
</dbReference>
<dbReference type="InterPro" id="IPR025650">
    <property type="entry name" value="Alkyl-DHAP_Synthase"/>
</dbReference>
<evidence type="ECO:0000256" key="3">
    <source>
        <dbReference type="ARBA" id="ARBA00022630"/>
    </source>
</evidence>
<accession>A0AAU7AZB9</accession>
<feature type="binding site" evidence="8">
    <location>
        <begin position="287"/>
        <end position="293"/>
    </location>
    <ligand>
        <name>FAD</name>
        <dbReference type="ChEBI" id="CHEBI:57692"/>
    </ligand>
</feature>
<dbReference type="InterPro" id="IPR006094">
    <property type="entry name" value="Oxid_FAD_bind_N"/>
</dbReference>
<reference evidence="12" key="1">
    <citation type="submission" date="2022-12" db="EMBL/GenBank/DDBJ databases">
        <title>Paraconexibacter alkalitolerans sp. nov. and Baekduia alba sp. nov., isolated from soil and emended description of the genera Paraconexibacter (Chun et al., 2020) and Baekduia (An et al., 2020).</title>
        <authorList>
            <person name="Vieira S."/>
            <person name="Huber K.J."/>
            <person name="Geppert A."/>
            <person name="Wolf J."/>
            <person name="Neumann-Schaal M."/>
            <person name="Muesken M."/>
            <person name="Overmann J."/>
        </authorList>
    </citation>
    <scope>NUCLEOTIDE SEQUENCE</scope>
    <source>
        <strain evidence="12">AEG42_29</strain>
    </source>
</reference>
<comment type="cofactor">
    <cofactor evidence="1 8">
        <name>FAD</name>
        <dbReference type="ChEBI" id="CHEBI:57692"/>
    </cofactor>
</comment>
<proteinExistence type="inferred from homology"/>
<dbReference type="PANTHER" id="PTHR46568">
    <property type="entry name" value="ALKYLDIHYDROXYACETONEPHOSPHATE SYNTHASE, PEROXISOMAL"/>
    <property type="match status" value="1"/>
</dbReference>
<protein>
    <recommendedName>
        <fullName evidence="11">FAD-binding PCMH-type domain-containing protein</fullName>
    </recommendedName>
</protein>
<comment type="similarity">
    <text evidence="2">Belongs to the FAD-binding oxidoreductase/transferase type 4 family.</text>
</comment>
<dbReference type="Gene3D" id="3.30.70.3450">
    <property type="match status" value="1"/>
</dbReference>
<evidence type="ECO:0000256" key="6">
    <source>
        <dbReference type="PIRSR" id="PIRSR625650-1"/>
    </source>
</evidence>
<dbReference type="GO" id="GO:0008610">
    <property type="term" value="P:lipid biosynthetic process"/>
    <property type="evidence" value="ECO:0007669"/>
    <property type="project" value="InterPro"/>
</dbReference>
<evidence type="ECO:0000256" key="9">
    <source>
        <dbReference type="PIRSR" id="PIRSR625650-4"/>
    </source>
</evidence>
<dbReference type="RefSeq" id="WP_354698269.1">
    <property type="nucleotide sequence ID" value="NZ_CP114014.1"/>
</dbReference>
<dbReference type="InterPro" id="IPR016171">
    <property type="entry name" value="Vanillyl_alc_oxidase_C-sub2"/>
</dbReference>
<keyword evidence="3" id="KW-0285">Flavoprotein</keyword>
<keyword evidence="5" id="KW-0560">Oxidoreductase</keyword>
<dbReference type="InterPro" id="IPR016169">
    <property type="entry name" value="FAD-bd_PCMH_sub2"/>
</dbReference>
<dbReference type="PANTHER" id="PTHR46568:SF1">
    <property type="entry name" value="ALKYLDIHYDROXYACETONEPHOSPHATE SYNTHASE, PEROXISOMAL"/>
    <property type="match status" value="1"/>
</dbReference>
<sequence>MSAEPAPATADAATPAADTGTRPGPPQPRQRWWGWGVDGHDGPLPEGAAKLLAAELGDGGERVEPVALDAVVVPPSTLAAAARTALQDVVGAPFVTTDHAQRVSHAAGRSYPDLVRLRTGHLEHAPDAVVFPADAVEVAAVLQVCVAHDVAVVPFGGGSSVVGGVEALRGGRSAAICLDLTRLDQLTSVDPVSELATLGAGVYGPDAEALLGEHGLCLGHAPQSFEFSTVGGWVATRSSGQSSTGYGRIDALVRGLKVATPSGEVTVHPFPGTAAGPALRELLVGSEGTLGVITEATLRVRPTPAERHSEAYAIGSFAAGVDAVRDLEQAGAAADVTRLADEEETRFNLAAGGTAAKALGLYLKARGRGRPCILILAFDGDPDTVRERRRRAGRILAHHNAVALGHEPGAAWESGRFHGPYLRDELMSAGYLVDTLETSAPWSSLLDVYRGVGAALRAALEARGTPALVGCHVSHLYPTGASLYFTYLARSERGSELAQWQAAKHAASDAIVAAGATITHHHAVGVDHAPWLGAEVGPLGLELLRATKATLDPTGIMNPGKLLP</sequence>
<dbReference type="Gene3D" id="1.10.45.10">
    <property type="entry name" value="Vanillyl-alcohol Oxidase, Chain A, domain 4"/>
    <property type="match status" value="1"/>
</dbReference>
<dbReference type="Pfam" id="PF01565">
    <property type="entry name" value="FAD_binding_4"/>
    <property type="match status" value="1"/>
</dbReference>
<dbReference type="Gene3D" id="3.30.43.10">
    <property type="entry name" value="Uridine Diphospho-n-acetylenolpyruvylglucosamine Reductase, domain 2"/>
    <property type="match status" value="1"/>
</dbReference>
<evidence type="ECO:0000256" key="5">
    <source>
        <dbReference type="ARBA" id="ARBA00023002"/>
    </source>
</evidence>
<dbReference type="InterPro" id="IPR036318">
    <property type="entry name" value="FAD-bd_PCMH-like_sf"/>
</dbReference>
<evidence type="ECO:0000256" key="4">
    <source>
        <dbReference type="ARBA" id="ARBA00022827"/>
    </source>
</evidence>
<feature type="binding site" evidence="8">
    <location>
        <begin position="154"/>
        <end position="160"/>
    </location>
    <ligand>
        <name>FAD</name>
        <dbReference type="ChEBI" id="CHEBI:57692"/>
    </ligand>
</feature>
<dbReference type="Pfam" id="PF02913">
    <property type="entry name" value="FAD-oxidase_C"/>
    <property type="match status" value="1"/>
</dbReference>
<dbReference type="SUPFAM" id="SSF56176">
    <property type="entry name" value="FAD-binding/transporter-associated domain-like"/>
    <property type="match status" value="1"/>
</dbReference>
<dbReference type="InterPro" id="IPR016164">
    <property type="entry name" value="FAD-linked_Oxase-like_C"/>
</dbReference>
<dbReference type="KEGG" id="parq:DSM112329_03937"/>
<dbReference type="Gene3D" id="3.30.465.10">
    <property type="match status" value="1"/>
</dbReference>
<dbReference type="EMBL" id="CP114014">
    <property type="protein sequence ID" value="XAY07058.1"/>
    <property type="molecule type" value="Genomic_DNA"/>
</dbReference>
<feature type="site" description="Important for enzyme activity" evidence="9">
    <location>
        <position position="338"/>
    </location>
</feature>
<feature type="binding site" evidence="8">
    <location>
        <begin position="236"/>
        <end position="239"/>
    </location>
    <ligand>
        <name>FAD</name>
        <dbReference type="ChEBI" id="CHEBI:57692"/>
    </ligand>
</feature>
<evidence type="ECO:0000256" key="8">
    <source>
        <dbReference type="PIRSR" id="PIRSR625650-3"/>
    </source>
</evidence>
<dbReference type="Gene3D" id="3.30.300.330">
    <property type="match status" value="1"/>
</dbReference>
<dbReference type="FunFam" id="1.10.45.10:FF:000001">
    <property type="entry name" value="D-lactate dehydrogenase mitochondrial"/>
    <property type="match status" value="1"/>
</dbReference>
<dbReference type="InterPro" id="IPR016166">
    <property type="entry name" value="FAD-bd_PCMH"/>
</dbReference>
<dbReference type="PROSITE" id="PS51387">
    <property type="entry name" value="FAD_PCMH"/>
    <property type="match status" value="1"/>
</dbReference>
<evidence type="ECO:0000313" key="12">
    <source>
        <dbReference type="EMBL" id="XAY07058.1"/>
    </source>
</evidence>
<gene>
    <name evidence="12" type="ORF">DSM112329_03937</name>
</gene>
<dbReference type="GO" id="GO:0016491">
    <property type="term" value="F:oxidoreductase activity"/>
    <property type="evidence" value="ECO:0007669"/>
    <property type="project" value="UniProtKB-KW"/>
</dbReference>
<feature type="binding site" evidence="7">
    <location>
        <position position="423"/>
    </location>
    <ligand>
        <name>substrate</name>
    </ligand>
</feature>
<dbReference type="GO" id="GO:0071949">
    <property type="term" value="F:FAD binding"/>
    <property type="evidence" value="ECO:0007669"/>
    <property type="project" value="InterPro"/>
</dbReference>
<dbReference type="AlphaFoldDB" id="A0AAU7AZB9"/>
<organism evidence="12">
    <name type="scientific">Paraconexibacter sp. AEG42_29</name>
    <dbReference type="NCBI Taxonomy" id="2997339"/>
    <lineage>
        <taxon>Bacteria</taxon>
        <taxon>Bacillati</taxon>
        <taxon>Actinomycetota</taxon>
        <taxon>Thermoleophilia</taxon>
        <taxon>Solirubrobacterales</taxon>
        <taxon>Paraconexibacteraceae</taxon>
        <taxon>Paraconexibacter</taxon>
    </lineage>
</organism>
<evidence type="ECO:0000256" key="10">
    <source>
        <dbReference type="SAM" id="MobiDB-lite"/>
    </source>
</evidence>